<accession>A0A813QH30</accession>
<gene>
    <name evidence="1" type="ORF">OXX778_LOCUS4788</name>
</gene>
<sequence>MITSRHNTVLIEAFFNESKCSYDLLYENSFHGPKQFKQEIISEIESQKPDTNDQNEYFCPDFIEFLLESFMPYAFIWCSFALKGINNNITRLTNGLVENNIIGRMLLGPAQVKQFIDFQNKIDYIVVEQDKLNETDYASLKDDDLEVSNDERENINDEKSNSCMLENITQILLIVFVGIADLAVWMNKIVQIVNEFFKKIVTGKIVQIQMAKSAKSACDF</sequence>
<evidence type="ECO:0000313" key="2">
    <source>
        <dbReference type="Proteomes" id="UP000663879"/>
    </source>
</evidence>
<dbReference type="Proteomes" id="UP000663879">
    <property type="component" value="Unassembled WGS sequence"/>
</dbReference>
<reference evidence="1" key="1">
    <citation type="submission" date="2021-02" db="EMBL/GenBank/DDBJ databases">
        <authorList>
            <person name="Nowell W R."/>
        </authorList>
    </citation>
    <scope>NUCLEOTIDE SEQUENCE</scope>
    <source>
        <strain evidence="1">Ploen Becks lab</strain>
    </source>
</reference>
<keyword evidence="2" id="KW-1185">Reference proteome</keyword>
<dbReference type="AlphaFoldDB" id="A0A813QH30"/>
<name>A0A813QH30_9BILA</name>
<protein>
    <submittedName>
        <fullName evidence="1">Uncharacterized protein</fullName>
    </submittedName>
</protein>
<organism evidence="1 2">
    <name type="scientific">Brachionus calyciflorus</name>
    <dbReference type="NCBI Taxonomy" id="104777"/>
    <lineage>
        <taxon>Eukaryota</taxon>
        <taxon>Metazoa</taxon>
        <taxon>Spiralia</taxon>
        <taxon>Gnathifera</taxon>
        <taxon>Rotifera</taxon>
        <taxon>Eurotatoria</taxon>
        <taxon>Monogononta</taxon>
        <taxon>Pseudotrocha</taxon>
        <taxon>Ploima</taxon>
        <taxon>Brachionidae</taxon>
        <taxon>Brachionus</taxon>
    </lineage>
</organism>
<comment type="caution">
    <text evidence="1">The sequence shown here is derived from an EMBL/GenBank/DDBJ whole genome shotgun (WGS) entry which is preliminary data.</text>
</comment>
<proteinExistence type="predicted"/>
<evidence type="ECO:0000313" key="1">
    <source>
        <dbReference type="EMBL" id="CAF0767787.1"/>
    </source>
</evidence>
<dbReference type="EMBL" id="CAJNOC010000488">
    <property type="protein sequence ID" value="CAF0767787.1"/>
    <property type="molecule type" value="Genomic_DNA"/>
</dbReference>